<dbReference type="OrthoDB" id="2247630at2"/>
<gene>
    <name evidence="3" type="ORF">BXY41_10962</name>
</gene>
<dbReference type="PANTHER" id="PTHR43798:SF31">
    <property type="entry name" value="AB HYDROLASE SUPERFAMILY PROTEIN YCLE"/>
    <property type="match status" value="1"/>
</dbReference>
<accession>A0A2S6HPT9</accession>
<dbReference type="Pfam" id="PF00561">
    <property type="entry name" value="Abhydrolase_1"/>
    <property type="match status" value="1"/>
</dbReference>
<dbReference type="InterPro" id="IPR000073">
    <property type="entry name" value="AB_hydrolase_1"/>
</dbReference>
<dbReference type="SUPFAM" id="SSF53474">
    <property type="entry name" value="alpha/beta-Hydrolases"/>
    <property type="match status" value="1"/>
</dbReference>
<dbReference type="PRINTS" id="PR00111">
    <property type="entry name" value="ABHYDROLASE"/>
</dbReference>
<organism evidence="3 4">
    <name type="scientific">Lacrimispora xylanisolvens</name>
    <dbReference type="NCBI Taxonomy" id="384636"/>
    <lineage>
        <taxon>Bacteria</taxon>
        <taxon>Bacillati</taxon>
        <taxon>Bacillota</taxon>
        <taxon>Clostridia</taxon>
        <taxon>Lachnospirales</taxon>
        <taxon>Lachnospiraceae</taxon>
        <taxon>Lacrimispora</taxon>
    </lineage>
</organism>
<evidence type="ECO:0000259" key="2">
    <source>
        <dbReference type="Pfam" id="PF00561"/>
    </source>
</evidence>
<dbReference type="Gene3D" id="3.40.50.1820">
    <property type="entry name" value="alpha/beta hydrolase"/>
    <property type="match status" value="1"/>
</dbReference>
<dbReference type="AlphaFoldDB" id="A0A2S6HPT9"/>
<dbReference type="InterPro" id="IPR029058">
    <property type="entry name" value="AB_hydrolase_fold"/>
</dbReference>
<dbReference type="PRINTS" id="PR00412">
    <property type="entry name" value="EPOXHYDRLASE"/>
</dbReference>
<keyword evidence="1 3" id="KW-0378">Hydrolase</keyword>
<sequence length="281" mass="31609">MMEKRPEIANSIMTGGFQTNYHDVGEGFPLVMLHGSGPGVSAWANWNKVFPLLAPNHRILAPDMVGFGYTDRPEGIHYGMDVWVKQTIDFLDALEIEQADLVGNSFGGALALAVAITNPKRVRKLVLMGSMGVTFPITYGLDRVWGYQPSLENMQELIGIFAYNQAMMPKELAGARYEGSIQPGFQESFSSMFPEPRQKGVEAMAKYEIYLREVRHQTLIVHGREDRVIPLETSMKLAQCLENSQLHVFGKCGHWTQIERTEEFAALVHNFLTIDPLYARQ</sequence>
<reference evidence="3 4" key="1">
    <citation type="submission" date="2018-02" db="EMBL/GenBank/DDBJ databases">
        <title>Genomic Encyclopedia of Archaeal and Bacterial Type Strains, Phase II (KMG-II): from individual species to whole genera.</title>
        <authorList>
            <person name="Goeker M."/>
        </authorList>
    </citation>
    <scope>NUCLEOTIDE SEQUENCE [LARGE SCALE GENOMIC DNA]</scope>
    <source>
        <strain evidence="3 4">DSM 3808</strain>
    </source>
</reference>
<name>A0A2S6HPT9_9FIRM</name>
<keyword evidence="4" id="KW-1185">Reference proteome</keyword>
<dbReference type="InterPro" id="IPR000639">
    <property type="entry name" value="Epox_hydrolase-like"/>
</dbReference>
<feature type="domain" description="AB hydrolase-1" evidence="2">
    <location>
        <begin position="29"/>
        <end position="260"/>
    </location>
</feature>
<proteinExistence type="predicted"/>
<dbReference type="Proteomes" id="UP000237749">
    <property type="component" value="Unassembled WGS sequence"/>
</dbReference>
<protein>
    <submittedName>
        <fullName evidence="3">2-hydroxymuconate semialdehyde hydrolase</fullName>
    </submittedName>
</protein>
<comment type="caution">
    <text evidence="3">The sequence shown here is derived from an EMBL/GenBank/DDBJ whole genome shotgun (WGS) entry which is preliminary data.</text>
</comment>
<dbReference type="GO" id="GO:0016020">
    <property type="term" value="C:membrane"/>
    <property type="evidence" value="ECO:0007669"/>
    <property type="project" value="TreeGrafter"/>
</dbReference>
<dbReference type="RefSeq" id="WP_104438007.1">
    <property type="nucleotide sequence ID" value="NZ_PTJA01000009.1"/>
</dbReference>
<evidence type="ECO:0000256" key="1">
    <source>
        <dbReference type="ARBA" id="ARBA00022801"/>
    </source>
</evidence>
<dbReference type="PANTHER" id="PTHR43798">
    <property type="entry name" value="MONOACYLGLYCEROL LIPASE"/>
    <property type="match status" value="1"/>
</dbReference>
<dbReference type="EMBL" id="PTJA01000009">
    <property type="protein sequence ID" value="PPK79584.1"/>
    <property type="molecule type" value="Genomic_DNA"/>
</dbReference>
<evidence type="ECO:0000313" key="3">
    <source>
        <dbReference type="EMBL" id="PPK79584.1"/>
    </source>
</evidence>
<dbReference type="InterPro" id="IPR050266">
    <property type="entry name" value="AB_hydrolase_sf"/>
</dbReference>
<evidence type="ECO:0000313" key="4">
    <source>
        <dbReference type="Proteomes" id="UP000237749"/>
    </source>
</evidence>
<dbReference type="GO" id="GO:0016787">
    <property type="term" value="F:hydrolase activity"/>
    <property type="evidence" value="ECO:0007669"/>
    <property type="project" value="UniProtKB-KW"/>
</dbReference>